<reference evidence="2" key="1">
    <citation type="submission" date="2023-01" db="EMBL/GenBank/DDBJ databases">
        <title>Colletotrichum chrysophilum M932 genome sequence.</title>
        <authorList>
            <person name="Baroncelli R."/>
        </authorList>
    </citation>
    <scope>NUCLEOTIDE SEQUENCE</scope>
    <source>
        <strain evidence="2">M932</strain>
    </source>
</reference>
<dbReference type="EMBL" id="JAQOWY010000113">
    <property type="protein sequence ID" value="KAK1850708.1"/>
    <property type="molecule type" value="Genomic_DNA"/>
</dbReference>
<sequence length="71" mass="7685">MLLRVLLVLELQCFVCCLRSAGRCLKALNLYGPSAELGLAALTRPREKSTGIRVPGSARQSFVLLDLGRLG</sequence>
<dbReference type="Proteomes" id="UP001243330">
    <property type="component" value="Unassembled WGS sequence"/>
</dbReference>
<organism evidence="2 3">
    <name type="scientific">Colletotrichum chrysophilum</name>
    <dbReference type="NCBI Taxonomy" id="1836956"/>
    <lineage>
        <taxon>Eukaryota</taxon>
        <taxon>Fungi</taxon>
        <taxon>Dikarya</taxon>
        <taxon>Ascomycota</taxon>
        <taxon>Pezizomycotina</taxon>
        <taxon>Sordariomycetes</taxon>
        <taxon>Hypocreomycetidae</taxon>
        <taxon>Glomerellales</taxon>
        <taxon>Glomerellaceae</taxon>
        <taxon>Colletotrichum</taxon>
        <taxon>Colletotrichum gloeosporioides species complex</taxon>
    </lineage>
</organism>
<name>A0AAD9AMQ4_9PEZI</name>
<proteinExistence type="predicted"/>
<keyword evidence="3" id="KW-1185">Reference proteome</keyword>
<accession>A0AAD9AMQ4</accession>
<feature type="chain" id="PRO_5041942492" description="Secreted protein" evidence="1">
    <location>
        <begin position="18"/>
        <end position="71"/>
    </location>
</feature>
<dbReference type="AlphaFoldDB" id="A0AAD9AMQ4"/>
<evidence type="ECO:0000256" key="1">
    <source>
        <dbReference type="SAM" id="SignalP"/>
    </source>
</evidence>
<evidence type="ECO:0000313" key="3">
    <source>
        <dbReference type="Proteomes" id="UP001243330"/>
    </source>
</evidence>
<protein>
    <recommendedName>
        <fullName evidence="4">Secreted protein</fullName>
    </recommendedName>
</protein>
<evidence type="ECO:0000313" key="2">
    <source>
        <dbReference type="EMBL" id="KAK1850708.1"/>
    </source>
</evidence>
<gene>
    <name evidence="2" type="ORF">CCHR01_06693</name>
</gene>
<feature type="signal peptide" evidence="1">
    <location>
        <begin position="1"/>
        <end position="17"/>
    </location>
</feature>
<keyword evidence="1" id="KW-0732">Signal</keyword>
<comment type="caution">
    <text evidence="2">The sequence shown here is derived from an EMBL/GenBank/DDBJ whole genome shotgun (WGS) entry which is preliminary data.</text>
</comment>
<evidence type="ECO:0008006" key="4">
    <source>
        <dbReference type="Google" id="ProtNLM"/>
    </source>
</evidence>